<accession>H3AAY9</accession>
<dbReference type="AlphaFoldDB" id="H3AAY9"/>
<dbReference type="InterPro" id="IPR035899">
    <property type="entry name" value="DBL_dom_sf"/>
</dbReference>
<reference evidence="10" key="3">
    <citation type="submission" date="2025-09" db="UniProtKB">
        <authorList>
            <consortium name="Ensembl"/>
        </authorList>
    </citation>
    <scope>IDENTIFICATION</scope>
</reference>
<feature type="region of interest" description="Disordered" evidence="6">
    <location>
        <begin position="170"/>
        <end position="189"/>
    </location>
</feature>
<dbReference type="Pfam" id="PF00621">
    <property type="entry name" value="RhoGEF"/>
    <property type="match status" value="1"/>
</dbReference>
<keyword evidence="11" id="KW-1185">Reference proteome</keyword>
<dbReference type="SUPFAM" id="SSF50044">
    <property type="entry name" value="SH3-domain"/>
    <property type="match status" value="1"/>
</dbReference>
<dbReference type="InterPro" id="IPR011993">
    <property type="entry name" value="PH-like_dom_sf"/>
</dbReference>
<evidence type="ECO:0000256" key="6">
    <source>
        <dbReference type="SAM" id="MobiDB-lite"/>
    </source>
</evidence>
<evidence type="ECO:0000313" key="11">
    <source>
        <dbReference type="Proteomes" id="UP000008672"/>
    </source>
</evidence>
<dbReference type="EMBL" id="AFYH01081023">
    <property type="status" value="NOT_ANNOTATED_CDS"/>
    <property type="molecule type" value="Genomic_DNA"/>
</dbReference>
<keyword evidence="3" id="KW-0344">Guanine-nucleotide releasing factor</keyword>
<name>H3AAY9_LATCH</name>
<dbReference type="EMBL" id="AFYH01081024">
    <property type="status" value="NOT_ANNOTATED_CDS"/>
    <property type="molecule type" value="Genomic_DNA"/>
</dbReference>
<feature type="compositionally biased region" description="Polar residues" evidence="6">
    <location>
        <begin position="117"/>
        <end position="146"/>
    </location>
</feature>
<keyword evidence="4" id="KW-0966">Cell projection</keyword>
<dbReference type="Pfam" id="PF22697">
    <property type="entry name" value="SOS1_NGEF_PH"/>
    <property type="match status" value="1"/>
</dbReference>
<dbReference type="InterPro" id="IPR047270">
    <property type="entry name" value="PH_ephexin"/>
</dbReference>
<dbReference type="CDD" id="cd01221">
    <property type="entry name" value="PH_ephexin"/>
    <property type="match status" value="1"/>
</dbReference>
<feature type="compositionally biased region" description="Basic and acidic residues" evidence="6">
    <location>
        <begin position="1"/>
        <end position="11"/>
    </location>
</feature>
<feature type="compositionally biased region" description="Basic and acidic residues" evidence="6">
    <location>
        <begin position="82"/>
        <end position="101"/>
    </location>
</feature>
<dbReference type="GeneID" id="102364542"/>
<evidence type="ECO:0000256" key="3">
    <source>
        <dbReference type="ARBA" id="ARBA00022658"/>
    </source>
</evidence>
<evidence type="ECO:0000256" key="5">
    <source>
        <dbReference type="PROSITE-ProRule" id="PRU00192"/>
    </source>
</evidence>
<dbReference type="CDD" id="cd00160">
    <property type="entry name" value="RhoGEF"/>
    <property type="match status" value="1"/>
</dbReference>
<feature type="domain" description="DH" evidence="9">
    <location>
        <begin position="365"/>
        <end position="549"/>
    </location>
</feature>
<evidence type="ECO:0000256" key="4">
    <source>
        <dbReference type="ARBA" id="ARBA00023273"/>
    </source>
</evidence>
<feature type="domain" description="PH" evidence="8">
    <location>
        <begin position="581"/>
        <end position="693"/>
    </location>
</feature>
<dbReference type="HOGENOM" id="CLU_012820_5_1_1"/>
<dbReference type="OrthoDB" id="27593at2759"/>
<keyword evidence="2 5" id="KW-0728">SH3 domain</keyword>
<dbReference type="InterPro" id="IPR036028">
    <property type="entry name" value="SH3-like_dom_sf"/>
</dbReference>
<dbReference type="SUPFAM" id="SSF48065">
    <property type="entry name" value="DBL homology domain (DH-domain)"/>
    <property type="match status" value="1"/>
</dbReference>
<proteinExistence type="predicted"/>
<dbReference type="Gene3D" id="2.30.29.30">
    <property type="entry name" value="Pleckstrin-homology domain (PH domain)/Phosphotyrosine-binding domain (PTB)"/>
    <property type="match status" value="1"/>
</dbReference>
<dbReference type="eggNOG" id="KOG3523">
    <property type="taxonomic scope" value="Eukaryota"/>
</dbReference>
<dbReference type="SUPFAM" id="SSF50729">
    <property type="entry name" value="PH domain-like"/>
    <property type="match status" value="1"/>
</dbReference>
<evidence type="ECO:0000259" key="7">
    <source>
        <dbReference type="PROSITE" id="PS50002"/>
    </source>
</evidence>
<dbReference type="Ensembl" id="ENSLACT00000006868.2">
    <property type="protein sequence ID" value="ENSLACP00000006810.2"/>
    <property type="gene ID" value="ENSLACG00000006044.2"/>
</dbReference>
<gene>
    <name evidence="10" type="primary">NGEF</name>
</gene>
<dbReference type="Gene3D" id="2.30.30.40">
    <property type="entry name" value="SH3 Domains"/>
    <property type="match status" value="1"/>
</dbReference>
<feature type="region of interest" description="Disordered" evidence="6">
    <location>
        <begin position="299"/>
        <end position="325"/>
    </location>
</feature>
<dbReference type="PROSITE" id="PS50010">
    <property type="entry name" value="DH_2"/>
    <property type="match status" value="1"/>
</dbReference>
<dbReference type="InterPro" id="IPR000219">
    <property type="entry name" value="DH_dom"/>
</dbReference>
<dbReference type="PROSITE" id="PS50002">
    <property type="entry name" value="SH3"/>
    <property type="match status" value="1"/>
</dbReference>
<comment type="subcellular location">
    <subcellularLocation>
        <location evidence="1">Cell projection</location>
    </subcellularLocation>
</comment>
<dbReference type="InterPro" id="IPR055251">
    <property type="entry name" value="SOS1_NGEF_PH"/>
</dbReference>
<dbReference type="SMART" id="SM00233">
    <property type="entry name" value="PH"/>
    <property type="match status" value="1"/>
</dbReference>
<dbReference type="KEGG" id="lcm:102364542"/>
<sequence length="805" mass="92623">MAEATGRERRMALIQQAAQQEGAGSEEEVDNDDHVTGEAGSRPRHIPIRRNSLYYRSMRKKKTRKEQLNASPRHSNNNHRKNGQDRHIPDVRHPTSSEKSPHPGPPVFPKPSLRPVESSNVPRPNAANNPETPSLSNGDTMTNTPDRVSPLMSQELKDVLKENHSQRLDLNSGYHENQPQAHRKPLYPKSGVCSPNQLENLSGDFGSLVIEVSANCTELWDNEETLKASPSENCENDNTTDRSTIRRPSAVEESTTMIPDSRLQHVGPKTMETWKTLVKQIGFLYQEYRDNSTFQEIELRRQQDSSSKWPTEKEHQSDADEARPAPLWLDVRNSSKSNSGFNLWQDLPEVRSSGVLGVLQPAEVKLQEAMFELVTSEASYYKSLDLLVSHFMKNVQLSTLLQYQELHYLFSNLLDVFKASKRFLLDLEQRMGENVIISDICDILCEHAAQHFSVYVTYVSTQTYQERTYRKLLEQNPAFQELIVLLEKDPRCKGLSFSSFLILPFQRITRLKLLVQNILKRVEEGSEREVSAVKAHWELEKVIQACNEGVRKMSRTEELISIEKKLEFKIKSVPIISHSRWLLKQGELQQTSGPSTSRTLRSKKLFKPIYLFLFNDLLLVTRRVSSDKYNVFDSASRGLLRAEELEDQSQALANIFSLRLLENQDERSITYLLKAPSTSEKKRWIYALSPNRRTKFVSGSSGQLDSPQVQCVHSYMTREPDEMSLELADVLSVLEWTVDGWILGERLHDQERGWFPQQVVEEIRNPELRAQNIKECYRIRSAEDFHRIHKKGKRKLGSRNLVHRK</sequence>
<dbReference type="InterPro" id="IPR001849">
    <property type="entry name" value="PH_domain"/>
</dbReference>
<evidence type="ECO:0000313" key="10">
    <source>
        <dbReference type="Ensembl" id="ENSLACP00000006810.2"/>
    </source>
</evidence>
<dbReference type="PANTHER" id="PTHR12845">
    <property type="entry name" value="GUANINE NUCLEOTIDE EXCHANGE FACTOR"/>
    <property type="match status" value="1"/>
</dbReference>
<dbReference type="OMA" id="SQTICHS"/>
<dbReference type="GeneTree" id="ENSGT01030000234571"/>
<dbReference type="PROSITE" id="PS50003">
    <property type="entry name" value="PH_DOMAIN"/>
    <property type="match status" value="1"/>
</dbReference>
<evidence type="ECO:0000259" key="8">
    <source>
        <dbReference type="PROSITE" id="PS50003"/>
    </source>
</evidence>
<dbReference type="Pfam" id="PF00018">
    <property type="entry name" value="SH3_1"/>
    <property type="match status" value="1"/>
</dbReference>
<feature type="compositionally biased region" description="Basic and acidic residues" evidence="6">
    <location>
        <begin position="310"/>
        <end position="323"/>
    </location>
</feature>
<organism evidence="10 11">
    <name type="scientific">Latimeria chalumnae</name>
    <name type="common">Coelacanth</name>
    <dbReference type="NCBI Taxonomy" id="7897"/>
    <lineage>
        <taxon>Eukaryota</taxon>
        <taxon>Metazoa</taxon>
        <taxon>Chordata</taxon>
        <taxon>Craniata</taxon>
        <taxon>Vertebrata</taxon>
        <taxon>Euteleostomi</taxon>
        <taxon>Coelacanthiformes</taxon>
        <taxon>Coelacanthidae</taxon>
        <taxon>Latimeria</taxon>
    </lineage>
</organism>
<dbReference type="GO" id="GO:0005085">
    <property type="term" value="F:guanyl-nucleotide exchange factor activity"/>
    <property type="evidence" value="ECO:0007669"/>
    <property type="project" value="UniProtKB-KW"/>
</dbReference>
<dbReference type="FunFam" id="1.20.900.10:FF:000007">
    <property type="entry name" value="rho guanine nucleotide exchange factor 19"/>
    <property type="match status" value="1"/>
</dbReference>
<dbReference type="Proteomes" id="UP000008672">
    <property type="component" value="Unassembled WGS sequence"/>
</dbReference>
<dbReference type="PANTHER" id="PTHR12845:SF8">
    <property type="entry name" value="EPHEXIN-1"/>
    <property type="match status" value="1"/>
</dbReference>
<reference evidence="11" key="1">
    <citation type="submission" date="2011-08" db="EMBL/GenBank/DDBJ databases">
        <title>The draft genome of Latimeria chalumnae.</title>
        <authorList>
            <person name="Di Palma F."/>
            <person name="Alfoldi J."/>
            <person name="Johnson J."/>
            <person name="Berlin A."/>
            <person name="Gnerre S."/>
            <person name="Jaffe D."/>
            <person name="MacCallum I."/>
            <person name="Young S."/>
            <person name="Walker B.J."/>
            <person name="Lander E."/>
            <person name="Lindblad-Toh K."/>
        </authorList>
    </citation>
    <scope>NUCLEOTIDE SEQUENCE [LARGE SCALE GENOMIC DNA]</scope>
    <source>
        <strain evidence="11">Wild caught</strain>
    </source>
</reference>
<dbReference type="InParanoid" id="H3AAY9"/>
<dbReference type="InterPro" id="IPR047271">
    <property type="entry name" value="Ephexin-like"/>
</dbReference>
<dbReference type="FunCoup" id="H3AAY9">
    <property type="interactions" value="607"/>
</dbReference>
<feature type="region of interest" description="Disordered" evidence="6">
    <location>
        <begin position="1"/>
        <end position="148"/>
    </location>
</feature>
<evidence type="ECO:0000256" key="2">
    <source>
        <dbReference type="ARBA" id="ARBA00022443"/>
    </source>
</evidence>
<dbReference type="GO" id="GO:0042995">
    <property type="term" value="C:cell projection"/>
    <property type="evidence" value="ECO:0007669"/>
    <property type="project" value="UniProtKB-SubCell"/>
</dbReference>
<dbReference type="Gene3D" id="1.20.900.10">
    <property type="entry name" value="Dbl homology (DH) domain"/>
    <property type="match status" value="1"/>
</dbReference>
<dbReference type="SMART" id="SM00325">
    <property type="entry name" value="RhoGEF"/>
    <property type="match status" value="1"/>
</dbReference>
<dbReference type="STRING" id="7897.ENSLACP00000006810"/>
<protein>
    <submittedName>
        <fullName evidence="10">Neuronal guanine nucleotide exchange factor</fullName>
    </submittedName>
</protein>
<evidence type="ECO:0000259" key="9">
    <source>
        <dbReference type="PROSITE" id="PS50010"/>
    </source>
</evidence>
<reference evidence="10" key="2">
    <citation type="submission" date="2025-08" db="UniProtKB">
        <authorList>
            <consortium name="Ensembl"/>
        </authorList>
    </citation>
    <scope>IDENTIFICATION</scope>
</reference>
<dbReference type="InterPro" id="IPR001452">
    <property type="entry name" value="SH3_domain"/>
</dbReference>
<feature type="domain" description="SH3" evidence="7">
    <location>
        <begin position="704"/>
        <end position="765"/>
    </location>
</feature>
<dbReference type="SMART" id="SM00326">
    <property type="entry name" value="SH3"/>
    <property type="match status" value="1"/>
</dbReference>
<evidence type="ECO:0000256" key="1">
    <source>
        <dbReference type="ARBA" id="ARBA00004316"/>
    </source>
</evidence>